<proteinExistence type="predicted"/>
<organism evidence="2 3">
    <name type="scientific">Dentipellis fragilis</name>
    <dbReference type="NCBI Taxonomy" id="205917"/>
    <lineage>
        <taxon>Eukaryota</taxon>
        <taxon>Fungi</taxon>
        <taxon>Dikarya</taxon>
        <taxon>Basidiomycota</taxon>
        <taxon>Agaricomycotina</taxon>
        <taxon>Agaricomycetes</taxon>
        <taxon>Russulales</taxon>
        <taxon>Hericiaceae</taxon>
        <taxon>Dentipellis</taxon>
    </lineage>
</organism>
<feature type="region of interest" description="Disordered" evidence="1">
    <location>
        <begin position="400"/>
        <end position="440"/>
    </location>
</feature>
<keyword evidence="3" id="KW-1185">Reference proteome</keyword>
<evidence type="ECO:0000313" key="2">
    <source>
        <dbReference type="EMBL" id="TFY59853.1"/>
    </source>
</evidence>
<evidence type="ECO:0000256" key="1">
    <source>
        <dbReference type="SAM" id="MobiDB-lite"/>
    </source>
</evidence>
<feature type="compositionally biased region" description="Low complexity" evidence="1">
    <location>
        <begin position="402"/>
        <end position="412"/>
    </location>
</feature>
<dbReference type="OrthoDB" id="3270344at2759"/>
<reference evidence="2 3" key="1">
    <citation type="submission" date="2019-02" db="EMBL/GenBank/DDBJ databases">
        <title>Genome sequencing of the rare red list fungi Dentipellis fragilis.</title>
        <authorList>
            <person name="Buettner E."/>
            <person name="Kellner H."/>
        </authorList>
    </citation>
    <scope>NUCLEOTIDE SEQUENCE [LARGE SCALE GENOMIC DNA]</scope>
    <source>
        <strain evidence="2 3">DSM 105465</strain>
    </source>
</reference>
<feature type="region of interest" description="Disordered" evidence="1">
    <location>
        <begin position="243"/>
        <end position="339"/>
    </location>
</feature>
<feature type="region of interest" description="Disordered" evidence="1">
    <location>
        <begin position="1"/>
        <end position="57"/>
    </location>
</feature>
<protein>
    <submittedName>
        <fullName evidence="2">Uncharacterized protein</fullName>
    </submittedName>
</protein>
<name>A0A4Y9YDQ3_9AGAM</name>
<accession>A0A4Y9YDQ3</accession>
<feature type="region of interest" description="Disordered" evidence="1">
    <location>
        <begin position="96"/>
        <end position="131"/>
    </location>
</feature>
<gene>
    <name evidence="2" type="ORF">EVG20_g7634</name>
</gene>
<evidence type="ECO:0000313" key="3">
    <source>
        <dbReference type="Proteomes" id="UP000298327"/>
    </source>
</evidence>
<dbReference type="AlphaFoldDB" id="A0A4Y9YDQ3"/>
<comment type="caution">
    <text evidence="2">The sequence shown here is derived from an EMBL/GenBank/DDBJ whole genome shotgun (WGS) entry which is preliminary data.</text>
</comment>
<sequence>MSEDPTQSVPLPLDTGPSASTVPQKRKGGGDVEGETAVVEPPATLPSEPGASSSEYESGRVICETCGDAVSFRDEETGGFTLRHWDAHKLEWHVSNTTQAPPPEPVSYPTDSVVDTLGNPPSKRRRAKRSEEERIEYLRSDPYVAQFEAYRVLCASCDKWIRLRPNSTYCSIPWDAHRKSCLAKKGSKTPHTNEHCAAAFSNDPDVKKFDHERVHCRNCNKWVTVGSDDQAVKVWAKHRSLCQPGTGSATSSAAPNVPPPSQHQFALASLPANARAPVPPTPSTPRPDSLKEKDTGARPVQTPIESPSTPSPSPLKEFALANPASAPAPPPESRRRNAEQRAALLRADSLLSDVEPNRVYCSLCQKWVQLRQDSSYCAYPWLQHRSKCILRNQKRVQKAEEGGAAASTTTGSVEMSVSPDESDAEGSMSGLDDAERERRREAKRLRALGNAEENGAVLGDGNGDMMMTDGGRRVNGKGKQAPSPAADLDSPAGRLKFVLHSISYLFQTTYGPSDALTIAALVAYLNTAMPPDKHEDFDTTEVTRAAKTLHDRGKLAFEGDTLKFLD</sequence>
<feature type="region of interest" description="Disordered" evidence="1">
    <location>
        <begin position="445"/>
        <end position="464"/>
    </location>
</feature>
<dbReference type="Proteomes" id="UP000298327">
    <property type="component" value="Unassembled WGS sequence"/>
</dbReference>
<dbReference type="EMBL" id="SEOQ01000595">
    <property type="protein sequence ID" value="TFY59853.1"/>
    <property type="molecule type" value="Genomic_DNA"/>
</dbReference>
<dbReference type="STRING" id="205917.A0A4Y9YDQ3"/>
<feature type="compositionally biased region" description="Polar residues" evidence="1">
    <location>
        <begin position="243"/>
        <end position="254"/>
    </location>
</feature>